<dbReference type="Proteomes" id="UP000297031">
    <property type="component" value="Chromosome"/>
</dbReference>
<evidence type="ECO:0000313" key="4">
    <source>
        <dbReference type="EMBL" id="QCD35240.1"/>
    </source>
</evidence>
<dbReference type="InterPro" id="IPR049492">
    <property type="entry name" value="BD-FAE-like_dom"/>
</dbReference>
<organism evidence="4 5">
    <name type="scientific">Muribaculum gordoncarteri</name>
    <dbReference type="NCBI Taxonomy" id="2530390"/>
    <lineage>
        <taxon>Bacteria</taxon>
        <taxon>Pseudomonadati</taxon>
        <taxon>Bacteroidota</taxon>
        <taxon>Bacteroidia</taxon>
        <taxon>Bacteroidales</taxon>
        <taxon>Muribaculaceae</taxon>
        <taxon>Muribaculum</taxon>
    </lineage>
</organism>
<keyword evidence="1 4" id="KW-0378">Hydrolase</keyword>
<dbReference type="Pfam" id="PF20434">
    <property type="entry name" value="BD-FAE"/>
    <property type="match status" value="1"/>
</dbReference>
<feature type="signal peptide" evidence="2">
    <location>
        <begin position="1"/>
        <end position="19"/>
    </location>
</feature>
<dbReference type="PANTHER" id="PTHR48081">
    <property type="entry name" value="AB HYDROLASE SUPERFAMILY PROTEIN C4A8.06C"/>
    <property type="match status" value="1"/>
</dbReference>
<accession>A0A4P7VES2</accession>
<gene>
    <name evidence="4" type="ORF">E7746_04735</name>
</gene>
<reference evidence="4 5" key="1">
    <citation type="submission" date="2019-02" db="EMBL/GenBank/DDBJ databases">
        <title>Isolation and identification of novel species under the genus Muribaculum.</title>
        <authorList>
            <person name="Miyake S."/>
            <person name="Ding Y."/>
            <person name="Low A."/>
            <person name="Soh M."/>
            <person name="Seedorf H."/>
        </authorList>
    </citation>
    <scope>NUCLEOTIDE SEQUENCE [LARGE SCALE GENOMIC DNA]</scope>
    <source>
        <strain evidence="4 5">TLL-A4</strain>
    </source>
</reference>
<feature type="domain" description="BD-FAE-like" evidence="3">
    <location>
        <begin position="42"/>
        <end position="259"/>
    </location>
</feature>
<name>A0A4P7VES2_9BACT</name>
<evidence type="ECO:0000259" key="3">
    <source>
        <dbReference type="Pfam" id="PF20434"/>
    </source>
</evidence>
<dbReference type="SUPFAM" id="SSF53474">
    <property type="entry name" value="alpha/beta-Hydrolases"/>
    <property type="match status" value="1"/>
</dbReference>
<sequence>MKKQLATLLLLIGAMTIQAQQSAESQWLDIDYVGDNIEGHKLDIYLPSVKKDSYPAVVLIYGSAWFANNAKKMAFDSMGKQLLDAGFAVVSINHRASVEAKYPAQIQDVKAAVRYVRANADKYKIDPSFIGITGFSSGGHLSSLAGTTNGVKTMTSGDVTVDIEGNLGDYTSASSDVNAVVDWFGPIDMSRMENCNTTKGADSPEAMLIGGAPADNLDMIKLLNPMTYIDANDPKFIVIHGDADPVVPYCQSEYFAEALKKNGNLVEFITVPEGQHGPVTFNEGTFKKMTDFFVEQARKVTGK</sequence>
<protein>
    <submittedName>
        <fullName evidence="4">Alpha/beta hydrolase</fullName>
    </submittedName>
</protein>
<dbReference type="PANTHER" id="PTHR48081:SF13">
    <property type="entry name" value="ALPHA_BETA HYDROLASE"/>
    <property type="match status" value="1"/>
</dbReference>
<dbReference type="RefSeq" id="WP_136410018.1">
    <property type="nucleotide sequence ID" value="NZ_CP039393.1"/>
</dbReference>
<dbReference type="Gene3D" id="3.40.50.1820">
    <property type="entry name" value="alpha/beta hydrolase"/>
    <property type="match status" value="1"/>
</dbReference>
<dbReference type="KEGG" id="mgod:E7746_04735"/>
<dbReference type="EMBL" id="CP039393">
    <property type="protein sequence ID" value="QCD35240.1"/>
    <property type="molecule type" value="Genomic_DNA"/>
</dbReference>
<evidence type="ECO:0000256" key="1">
    <source>
        <dbReference type="ARBA" id="ARBA00022801"/>
    </source>
</evidence>
<dbReference type="GO" id="GO:0016787">
    <property type="term" value="F:hydrolase activity"/>
    <property type="evidence" value="ECO:0007669"/>
    <property type="project" value="UniProtKB-KW"/>
</dbReference>
<evidence type="ECO:0000256" key="2">
    <source>
        <dbReference type="SAM" id="SignalP"/>
    </source>
</evidence>
<dbReference type="InterPro" id="IPR029058">
    <property type="entry name" value="AB_hydrolase_fold"/>
</dbReference>
<feature type="chain" id="PRO_5020241162" evidence="2">
    <location>
        <begin position="20"/>
        <end position="303"/>
    </location>
</feature>
<evidence type="ECO:0000313" key="5">
    <source>
        <dbReference type="Proteomes" id="UP000297031"/>
    </source>
</evidence>
<proteinExistence type="predicted"/>
<keyword evidence="2" id="KW-0732">Signal</keyword>
<dbReference type="InterPro" id="IPR050300">
    <property type="entry name" value="GDXG_lipolytic_enzyme"/>
</dbReference>
<dbReference type="AlphaFoldDB" id="A0A4P7VES2"/>
<dbReference type="OrthoDB" id="9777975at2"/>
<keyword evidence="5" id="KW-1185">Reference proteome</keyword>